<evidence type="ECO:0000256" key="12">
    <source>
        <dbReference type="SAM" id="MobiDB-lite"/>
    </source>
</evidence>
<dbReference type="Pfam" id="PF00270">
    <property type="entry name" value="DEAD"/>
    <property type="match status" value="1"/>
</dbReference>
<dbReference type="RefSeq" id="WP_048888366.1">
    <property type="nucleotide sequence ID" value="NZ_LFEJ01000022.1"/>
</dbReference>
<dbReference type="InterPro" id="IPR006554">
    <property type="entry name" value="Helicase-like_DEXD_c2"/>
</dbReference>
<keyword evidence="1 11" id="KW-0004">4Fe-4S</keyword>
<gene>
    <name evidence="11 14" type="primary">dinG</name>
    <name evidence="14" type="ORF">ACH50_16055</name>
</gene>
<reference evidence="14 15" key="1">
    <citation type="submission" date="2015-06" db="EMBL/GenBank/DDBJ databases">
        <title>Genome sequencing of Cronobacter sp. strain DJ34 isolated from petroleum contaminated sludge of Duliajan Oil Fields, Assam, India.</title>
        <authorList>
            <person name="Pal S."/>
            <person name="Banerjee T.D."/>
            <person name="Roy A."/>
            <person name="Sar P."/>
            <person name="Kazy S.K."/>
        </authorList>
    </citation>
    <scope>NUCLEOTIDE SEQUENCE [LARGE SCALE GENOMIC DNA]</scope>
    <source>
        <strain evidence="14 15">DJ34</strain>
    </source>
</reference>
<feature type="binding site" evidence="11">
    <location>
        <position position="194"/>
    </location>
    <ligand>
        <name>[4Fe-4S] cluster</name>
        <dbReference type="ChEBI" id="CHEBI:49883"/>
    </ligand>
</feature>
<dbReference type="GO" id="GO:0006281">
    <property type="term" value="P:DNA repair"/>
    <property type="evidence" value="ECO:0007669"/>
    <property type="project" value="TreeGrafter"/>
</dbReference>
<evidence type="ECO:0000256" key="7">
    <source>
        <dbReference type="ARBA" id="ARBA00023004"/>
    </source>
</evidence>
<dbReference type="InterPro" id="IPR014001">
    <property type="entry name" value="Helicase_ATP-bd"/>
</dbReference>
<dbReference type="NCBIfam" id="NF008729">
    <property type="entry name" value="PRK11747.1"/>
    <property type="match status" value="1"/>
</dbReference>
<evidence type="ECO:0000256" key="8">
    <source>
        <dbReference type="ARBA" id="ARBA00023014"/>
    </source>
</evidence>
<organism evidence="14 15">
    <name type="scientific">Franconibacter pulveris</name>
    <dbReference type="NCBI Taxonomy" id="435910"/>
    <lineage>
        <taxon>Bacteria</taxon>
        <taxon>Pseudomonadati</taxon>
        <taxon>Pseudomonadota</taxon>
        <taxon>Gammaproteobacteria</taxon>
        <taxon>Enterobacterales</taxon>
        <taxon>Enterobacteriaceae</taxon>
        <taxon>Franconibacter</taxon>
    </lineage>
</organism>
<dbReference type="SUPFAM" id="SSF52540">
    <property type="entry name" value="P-loop containing nucleoside triphosphate hydrolases"/>
    <property type="match status" value="1"/>
</dbReference>
<keyword evidence="10 11" id="KW-0413">Isomerase</keyword>
<dbReference type="AlphaFoldDB" id="A0A0J8VJ06"/>
<name>A0A0J8VJ06_9ENTR</name>
<evidence type="ECO:0000256" key="9">
    <source>
        <dbReference type="ARBA" id="ARBA00023125"/>
    </source>
</evidence>
<keyword evidence="9 11" id="KW-0238">DNA-binding</keyword>
<dbReference type="OrthoDB" id="9805194at2"/>
<comment type="similarity">
    <text evidence="11">Belongs to the helicase family. DinG subfamily. Type 1 sub-subfamily.</text>
</comment>
<evidence type="ECO:0000256" key="1">
    <source>
        <dbReference type="ARBA" id="ARBA00022485"/>
    </source>
</evidence>
<dbReference type="Pfam" id="PF13307">
    <property type="entry name" value="Helicase_C_2"/>
    <property type="match status" value="1"/>
</dbReference>
<evidence type="ECO:0000256" key="2">
    <source>
        <dbReference type="ARBA" id="ARBA00022723"/>
    </source>
</evidence>
<dbReference type="GO" id="GO:0051539">
    <property type="term" value="F:4 iron, 4 sulfur cluster binding"/>
    <property type="evidence" value="ECO:0007669"/>
    <property type="project" value="UniProtKB-UniRule"/>
</dbReference>
<evidence type="ECO:0000256" key="10">
    <source>
        <dbReference type="ARBA" id="ARBA00023235"/>
    </source>
</evidence>
<evidence type="ECO:0000256" key="5">
    <source>
        <dbReference type="ARBA" id="ARBA00022806"/>
    </source>
</evidence>
<dbReference type="SMART" id="SM00487">
    <property type="entry name" value="DEXDc"/>
    <property type="match status" value="1"/>
</dbReference>
<comment type="caution">
    <text evidence="14">The sequence shown here is derived from an EMBL/GenBank/DDBJ whole genome shotgun (WGS) entry which is preliminary data.</text>
</comment>
<dbReference type="GO" id="GO:0005524">
    <property type="term" value="F:ATP binding"/>
    <property type="evidence" value="ECO:0007669"/>
    <property type="project" value="UniProtKB-UniRule"/>
</dbReference>
<dbReference type="STRING" id="1121863.GCA_000621185_00323"/>
<keyword evidence="4 11" id="KW-0378">Hydrolase</keyword>
<dbReference type="GO" id="GO:0046872">
    <property type="term" value="F:metal ion binding"/>
    <property type="evidence" value="ECO:0007669"/>
    <property type="project" value="UniProtKB-KW"/>
</dbReference>
<dbReference type="PANTHER" id="PTHR11472">
    <property type="entry name" value="DNA REPAIR DEAD HELICASE RAD3/XP-D SUBFAMILY MEMBER"/>
    <property type="match status" value="1"/>
</dbReference>
<comment type="catalytic activity">
    <reaction evidence="11">
        <text>ATP + H2O = ADP + phosphate + H(+)</text>
        <dbReference type="Rhea" id="RHEA:13065"/>
        <dbReference type="ChEBI" id="CHEBI:15377"/>
        <dbReference type="ChEBI" id="CHEBI:15378"/>
        <dbReference type="ChEBI" id="CHEBI:30616"/>
        <dbReference type="ChEBI" id="CHEBI:43474"/>
        <dbReference type="ChEBI" id="CHEBI:456216"/>
        <dbReference type="EC" id="5.6.2.3"/>
    </reaction>
</comment>
<dbReference type="SMART" id="SM00488">
    <property type="entry name" value="DEXDc2"/>
    <property type="match status" value="1"/>
</dbReference>
<dbReference type="HAMAP" id="MF_02205">
    <property type="entry name" value="DinG_proteobact"/>
    <property type="match status" value="1"/>
</dbReference>
<dbReference type="EC" id="5.6.2.3" evidence="11"/>
<evidence type="ECO:0000313" key="15">
    <source>
        <dbReference type="Proteomes" id="UP000037315"/>
    </source>
</evidence>
<feature type="binding site" evidence="11">
    <location>
        <position position="205"/>
    </location>
    <ligand>
        <name>[4Fe-4S] cluster</name>
        <dbReference type="ChEBI" id="CHEBI:49883"/>
    </ligand>
</feature>
<keyword evidence="15" id="KW-1185">Reference proteome</keyword>
<dbReference type="GO" id="GO:0009432">
    <property type="term" value="P:SOS response"/>
    <property type="evidence" value="ECO:0007669"/>
    <property type="project" value="TreeGrafter"/>
</dbReference>
<protein>
    <recommendedName>
        <fullName evidence="11">ATP-dependent DNA helicase DinG</fullName>
        <ecNumber evidence="11">5.6.2.3</ecNumber>
    </recommendedName>
    <alternativeName>
        <fullName evidence="11">DNA 5'-3' helicase DinG</fullName>
    </alternativeName>
</protein>
<evidence type="ECO:0000256" key="6">
    <source>
        <dbReference type="ARBA" id="ARBA00022840"/>
    </source>
</evidence>
<keyword evidence="2 11" id="KW-0479">Metal-binding</keyword>
<dbReference type="InterPro" id="IPR014013">
    <property type="entry name" value="Helic_SF1/SF2_ATP-bd_DinG/Rad3"/>
</dbReference>
<dbReference type="InterPro" id="IPR006555">
    <property type="entry name" value="ATP-dep_Helicase_C"/>
</dbReference>
<dbReference type="InterPro" id="IPR011545">
    <property type="entry name" value="DEAD/DEAH_box_helicase_dom"/>
</dbReference>
<feature type="domain" description="Helicase ATP-binding" evidence="13">
    <location>
        <begin position="17"/>
        <end position="294"/>
    </location>
</feature>
<evidence type="ECO:0000256" key="4">
    <source>
        <dbReference type="ARBA" id="ARBA00022801"/>
    </source>
</evidence>
<feature type="region of interest" description="Disordered" evidence="12">
    <location>
        <begin position="695"/>
        <end position="728"/>
    </location>
</feature>
<feature type="compositionally biased region" description="Basic residues" evidence="12">
    <location>
        <begin position="713"/>
        <end position="728"/>
    </location>
</feature>
<dbReference type="InterPro" id="IPR039000">
    <property type="entry name" value="DinG_proteobact"/>
</dbReference>
<keyword evidence="5 11" id="KW-0347">Helicase</keyword>
<dbReference type="EMBL" id="LFEJ01000022">
    <property type="protein sequence ID" value="KMV33468.1"/>
    <property type="molecule type" value="Genomic_DNA"/>
</dbReference>
<dbReference type="SMART" id="SM00491">
    <property type="entry name" value="HELICc2"/>
    <property type="match status" value="1"/>
</dbReference>
<dbReference type="GO" id="GO:0033677">
    <property type="term" value="F:DNA/RNA helicase activity"/>
    <property type="evidence" value="ECO:0007669"/>
    <property type="project" value="TreeGrafter"/>
</dbReference>
<keyword evidence="6 11" id="KW-0067">ATP-binding</keyword>
<dbReference type="InterPro" id="IPR027417">
    <property type="entry name" value="P-loop_NTPase"/>
</dbReference>
<dbReference type="GO" id="GO:0016887">
    <property type="term" value="F:ATP hydrolysis activity"/>
    <property type="evidence" value="ECO:0007669"/>
    <property type="project" value="RHEA"/>
</dbReference>
<dbReference type="GO" id="GO:0003677">
    <property type="term" value="F:DNA binding"/>
    <property type="evidence" value="ECO:0007669"/>
    <property type="project" value="UniProtKB-UniRule"/>
</dbReference>
<dbReference type="PATRIC" id="fig|1656095.3.peg.2987"/>
<comment type="function">
    <text evidence="11">DNA-dependent ATPase and 5'-3' DNA helicase. Unwinds D-loops, R-loops, forked DNA and G-quadruplex DNA.</text>
</comment>
<dbReference type="GO" id="GO:0043139">
    <property type="term" value="F:5'-3' DNA helicase activity"/>
    <property type="evidence" value="ECO:0007669"/>
    <property type="project" value="UniProtKB-UniRule"/>
</dbReference>
<sequence>MALSGTQKTQIAAWYKALQQQIPDFIPRPPQRQMIAEVAKTLGGDEGRHLAIEAPTGVGKTLSYLIPGIAIARDEQKTLVVSTANVALQDQIYSKDLPLLRKIIPELKFTAAFGRGRYVCPRNLAALSTDTAAQGDLLAFLDDELTPNSKEEQQRCAKLKADLDSYKWDGLRDHTDQAIDDSLWARLSTDKASCLNRNCHYYRECPFFVARREIQEAEVVVANHALVMAAMESESVLPEPKNLLLVLDEGHHLPDVARDALEMSAEITAPWNRLQLDLFCKLIATCMDQFRPKTVPPLAVPERLADHCEQVYELIASLNRILALYLPPGEESEFRFPMGELPEEVIVICQQLAKLTDTLRGLAELFLNDLSEKTGSHDIVRLHRVLLQMNRALGHFEAQSKLWRLSAMAQASGAPVTKWVTRETREGQPHIFFHCVGIRVSDQLEKLIWRQVPHVIVTSATLRSLNSFNRLQEMSGLKEKAGDRFVSLDSPFNHIEQGKIVIPRLKHEPLMEHEALHLAEMAAFFRAELAKGEHKGMLVLFASNRAMQTFLSYVTDLRLTLLVQGDQPRYRLVELHRKRVEQGETSVLVGLQSFAEGLDLKGELLSQVHIHKIAFPPVDSPVVVTEGEWLKSLNRYPFEVQSLPAASFNLIQQVGRLIRSHACWGEVVIYDRRLLTKSYGKRLLDALPVFPIEQPEAPEAVKKPRPVQSASGGKRKNSIARRRGATRK</sequence>
<keyword evidence="7 11" id="KW-0408">Iron</keyword>
<keyword evidence="3 11" id="KW-0547">Nucleotide-binding</keyword>
<evidence type="ECO:0000256" key="3">
    <source>
        <dbReference type="ARBA" id="ARBA00022741"/>
    </source>
</evidence>
<dbReference type="PANTHER" id="PTHR11472:SF59">
    <property type="entry name" value="ATP-DEPENDENT DNA HELICASE DING"/>
    <property type="match status" value="1"/>
</dbReference>
<evidence type="ECO:0000313" key="14">
    <source>
        <dbReference type="EMBL" id="KMV33468.1"/>
    </source>
</evidence>
<feature type="binding site" evidence="11">
    <location>
        <position position="199"/>
    </location>
    <ligand>
        <name>[4Fe-4S] cluster</name>
        <dbReference type="ChEBI" id="CHEBI:49883"/>
    </ligand>
</feature>
<dbReference type="InterPro" id="IPR045028">
    <property type="entry name" value="DinG/Rad3-like"/>
</dbReference>
<keyword evidence="8 11" id="KW-0411">Iron-sulfur</keyword>
<comment type="cofactor">
    <cofactor evidence="11">
        <name>[4Fe-4S] cluster</name>
        <dbReference type="ChEBI" id="CHEBI:49883"/>
    </cofactor>
    <text evidence="11">Binds 1 [4Fe-4S] cluster.</text>
</comment>
<feature type="binding site" evidence="11">
    <location>
        <position position="120"/>
    </location>
    <ligand>
        <name>[4Fe-4S] cluster</name>
        <dbReference type="ChEBI" id="CHEBI:49883"/>
    </ligand>
</feature>
<accession>A0A0J8VJ06</accession>
<dbReference type="PROSITE" id="PS51193">
    <property type="entry name" value="HELICASE_ATP_BIND_2"/>
    <property type="match status" value="1"/>
</dbReference>
<dbReference type="InterPro" id="IPR010614">
    <property type="entry name" value="RAD3-like_helicase_DEAD"/>
</dbReference>
<dbReference type="Gene3D" id="3.40.50.300">
    <property type="entry name" value="P-loop containing nucleotide triphosphate hydrolases"/>
    <property type="match status" value="2"/>
</dbReference>
<evidence type="ECO:0000256" key="11">
    <source>
        <dbReference type="HAMAP-Rule" id="MF_02205"/>
    </source>
</evidence>
<dbReference type="Pfam" id="PF06733">
    <property type="entry name" value="DEAD_2"/>
    <property type="match status" value="1"/>
</dbReference>
<dbReference type="Proteomes" id="UP000037315">
    <property type="component" value="Unassembled WGS sequence"/>
</dbReference>
<evidence type="ECO:0000259" key="13">
    <source>
        <dbReference type="PROSITE" id="PS51193"/>
    </source>
</evidence>
<proteinExistence type="inferred from homology"/>